<accession>A0A9J6F0A6</accession>
<dbReference type="InterPro" id="IPR000718">
    <property type="entry name" value="Peptidase_M13"/>
</dbReference>
<evidence type="ECO:0000313" key="2">
    <source>
        <dbReference type="Proteomes" id="UP000821866"/>
    </source>
</evidence>
<dbReference type="InterPro" id="IPR042089">
    <property type="entry name" value="Peptidase_M13_dom_2"/>
</dbReference>
<dbReference type="AlphaFoldDB" id="A0A9J6F0A6"/>
<dbReference type="Gene3D" id="3.40.390.10">
    <property type="entry name" value="Collagenase (Catalytic Domain)"/>
    <property type="match status" value="2"/>
</dbReference>
<dbReference type="EMBL" id="JABSTU010000001">
    <property type="protein sequence ID" value="KAH8039927.1"/>
    <property type="molecule type" value="Genomic_DNA"/>
</dbReference>
<protein>
    <submittedName>
        <fullName evidence="1">Uncharacterized protein</fullName>
    </submittedName>
</protein>
<proteinExistence type="predicted"/>
<name>A0A9J6F0A6_RHIMP</name>
<reference evidence="1" key="1">
    <citation type="journal article" date="2020" name="Cell">
        <title>Large-Scale Comparative Analyses of Tick Genomes Elucidate Their Genetic Diversity and Vector Capacities.</title>
        <authorList>
            <consortium name="Tick Genome and Microbiome Consortium (TIGMIC)"/>
            <person name="Jia N."/>
            <person name="Wang J."/>
            <person name="Shi W."/>
            <person name="Du L."/>
            <person name="Sun Y."/>
            <person name="Zhan W."/>
            <person name="Jiang J.F."/>
            <person name="Wang Q."/>
            <person name="Zhang B."/>
            <person name="Ji P."/>
            <person name="Bell-Sakyi L."/>
            <person name="Cui X.M."/>
            <person name="Yuan T.T."/>
            <person name="Jiang B.G."/>
            <person name="Yang W.F."/>
            <person name="Lam T.T."/>
            <person name="Chang Q.C."/>
            <person name="Ding S.J."/>
            <person name="Wang X.J."/>
            <person name="Zhu J.G."/>
            <person name="Ruan X.D."/>
            <person name="Zhao L."/>
            <person name="Wei J.T."/>
            <person name="Ye R.Z."/>
            <person name="Que T.C."/>
            <person name="Du C.H."/>
            <person name="Zhou Y.H."/>
            <person name="Cheng J.X."/>
            <person name="Dai P.F."/>
            <person name="Guo W.B."/>
            <person name="Han X.H."/>
            <person name="Huang E.J."/>
            <person name="Li L.F."/>
            <person name="Wei W."/>
            <person name="Gao Y.C."/>
            <person name="Liu J.Z."/>
            <person name="Shao H.Z."/>
            <person name="Wang X."/>
            <person name="Wang C.C."/>
            <person name="Yang T.C."/>
            <person name="Huo Q.B."/>
            <person name="Li W."/>
            <person name="Chen H.Y."/>
            <person name="Chen S.E."/>
            <person name="Zhou L.G."/>
            <person name="Ni X.B."/>
            <person name="Tian J.H."/>
            <person name="Sheng Y."/>
            <person name="Liu T."/>
            <person name="Pan Y.S."/>
            <person name="Xia L.Y."/>
            <person name="Li J."/>
            <person name="Zhao F."/>
            <person name="Cao W.C."/>
        </authorList>
    </citation>
    <scope>NUCLEOTIDE SEQUENCE</scope>
    <source>
        <strain evidence="1">Rmic-2018</strain>
    </source>
</reference>
<evidence type="ECO:0000313" key="1">
    <source>
        <dbReference type="EMBL" id="KAH8039927.1"/>
    </source>
</evidence>
<dbReference type="GO" id="GO:0006508">
    <property type="term" value="P:proteolysis"/>
    <property type="evidence" value="ECO:0007669"/>
    <property type="project" value="InterPro"/>
</dbReference>
<dbReference type="Gene3D" id="1.10.1380.10">
    <property type="entry name" value="Neutral endopeptidase , domain2"/>
    <property type="match status" value="1"/>
</dbReference>
<dbReference type="Proteomes" id="UP000821866">
    <property type="component" value="Chromosome 1"/>
</dbReference>
<reference evidence="1" key="2">
    <citation type="submission" date="2021-09" db="EMBL/GenBank/DDBJ databases">
        <authorList>
            <person name="Jia N."/>
            <person name="Wang J."/>
            <person name="Shi W."/>
            <person name="Du L."/>
            <person name="Sun Y."/>
            <person name="Zhan W."/>
            <person name="Jiang J."/>
            <person name="Wang Q."/>
            <person name="Zhang B."/>
            <person name="Ji P."/>
            <person name="Sakyi L.B."/>
            <person name="Cui X."/>
            <person name="Yuan T."/>
            <person name="Jiang B."/>
            <person name="Yang W."/>
            <person name="Lam T.T.-Y."/>
            <person name="Chang Q."/>
            <person name="Ding S."/>
            <person name="Wang X."/>
            <person name="Zhu J."/>
            <person name="Ruan X."/>
            <person name="Zhao L."/>
            <person name="Wei J."/>
            <person name="Que T."/>
            <person name="Du C."/>
            <person name="Cheng J."/>
            <person name="Dai P."/>
            <person name="Han X."/>
            <person name="Huang E."/>
            <person name="Gao Y."/>
            <person name="Liu J."/>
            <person name="Shao H."/>
            <person name="Ye R."/>
            <person name="Li L."/>
            <person name="Wei W."/>
            <person name="Wang X."/>
            <person name="Wang C."/>
            <person name="Huo Q."/>
            <person name="Li W."/>
            <person name="Guo W."/>
            <person name="Chen H."/>
            <person name="Chen S."/>
            <person name="Zhou L."/>
            <person name="Zhou L."/>
            <person name="Ni X."/>
            <person name="Tian J."/>
            <person name="Zhou Y."/>
            <person name="Sheng Y."/>
            <person name="Liu T."/>
            <person name="Pan Y."/>
            <person name="Xia L."/>
            <person name="Li J."/>
            <person name="Zhao F."/>
            <person name="Cao W."/>
        </authorList>
    </citation>
    <scope>NUCLEOTIDE SEQUENCE</scope>
    <source>
        <strain evidence="1">Rmic-2018</strain>
        <tissue evidence="1">Larvae</tissue>
    </source>
</reference>
<sequence>MVDIFLIMDNIFKSAHLELRRNASVLVKEPTKLTKLNSVVGYPKWIMDEKKVASYTPTGKRFNDDPFVYYYVSCAQLHMKNKLRTLLGKARPGEGQPFNAAMVNAYYSRTDNKIGRKYTDDGTLFNWWPPMTEAKFRKKAQCFLEQYGNVTDPVTHMKVRE</sequence>
<organism evidence="1 2">
    <name type="scientific">Rhipicephalus microplus</name>
    <name type="common">Cattle tick</name>
    <name type="synonym">Boophilus microplus</name>
    <dbReference type="NCBI Taxonomy" id="6941"/>
    <lineage>
        <taxon>Eukaryota</taxon>
        <taxon>Metazoa</taxon>
        <taxon>Ecdysozoa</taxon>
        <taxon>Arthropoda</taxon>
        <taxon>Chelicerata</taxon>
        <taxon>Arachnida</taxon>
        <taxon>Acari</taxon>
        <taxon>Parasitiformes</taxon>
        <taxon>Ixodida</taxon>
        <taxon>Ixodoidea</taxon>
        <taxon>Ixodidae</taxon>
        <taxon>Rhipicephalinae</taxon>
        <taxon>Rhipicephalus</taxon>
        <taxon>Boophilus</taxon>
    </lineage>
</organism>
<comment type="caution">
    <text evidence="1">The sequence shown here is derived from an EMBL/GenBank/DDBJ whole genome shotgun (WGS) entry which is preliminary data.</text>
</comment>
<keyword evidence="2" id="KW-1185">Reference proteome</keyword>
<dbReference type="PROSITE" id="PS51885">
    <property type="entry name" value="NEPRILYSIN"/>
    <property type="match status" value="1"/>
</dbReference>
<dbReference type="InterPro" id="IPR024079">
    <property type="entry name" value="MetalloPept_cat_dom_sf"/>
</dbReference>
<dbReference type="SUPFAM" id="SSF55486">
    <property type="entry name" value="Metalloproteases ('zincins'), catalytic domain"/>
    <property type="match status" value="1"/>
</dbReference>
<dbReference type="GO" id="GO:0004222">
    <property type="term" value="F:metalloendopeptidase activity"/>
    <property type="evidence" value="ECO:0007669"/>
    <property type="project" value="InterPro"/>
</dbReference>
<dbReference type="VEuPathDB" id="VectorBase:LOC119163862"/>
<gene>
    <name evidence="1" type="ORF">HPB51_009183</name>
</gene>